<reference evidence="2" key="1">
    <citation type="submission" date="2020-05" db="UniProtKB">
        <authorList>
            <consortium name="EnsemblMetazoa"/>
        </authorList>
    </citation>
    <scope>IDENTIFICATION</scope>
    <source>
        <strain evidence="2">Aabys</strain>
    </source>
</reference>
<dbReference type="OrthoDB" id="8063211at2759"/>
<feature type="compositionally biased region" description="Polar residues" evidence="1">
    <location>
        <begin position="263"/>
        <end position="279"/>
    </location>
</feature>
<dbReference type="eggNOG" id="ENOG502T7XJ">
    <property type="taxonomic scope" value="Eukaryota"/>
</dbReference>
<dbReference type="RefSeq" id="XP_005176702.4">
    <property type="nucleotide sequence ID" value="XM_005176645.4"/>
</dbReference>
<evidence type="ECO:0000256" key="1">
    <source>
        <dbReference type="SAM" id="MobiDB-lite"/>
    </source>
</evidence>
<proteinExistence type="predicted"/>
<protein>
    <submittedName>
        <fullName evidence="4">Uncharacterized protein LOC101887832</fullName>
    </submittedName>
</protein>
<feature type="region of interest" description="Disordered" evidence="1">
    <location>
        <begin position="297"/>
        <end position="324"/>
    </location>
</feature>
<sequence length="324" mass="36758">MRNSNMSLKDKEARGKQKALPKLKTILANPAKKKSPILSEDELVQLENILQTAISNSGMEAKKFVTAKHIHLGLESGLRTINNQQSSCVFISLSIKPSHIASLVARNAEIKDETQPVYAQPRLEEFTEKLFGIRTLCMVLPKNLDDISEDLYKWVEQRRKPKRVKKEVVPIKKPKRKSSNIKRDNNPENVEESVKSPELSTGTDKDSWKGDYISFGKGSVVKRETSLQDENVALDTLSRIMDNIPKIQIKSKEEVQPMEVSLQDDSSSCVKEPQDIQNSDSDDESVDFLGEYKSLVVHKIKPNPNKKPKKKRNKKNSKNKIIKK</sequence>
<dbReference type="AlphaFoldDB" id="A0A1I8NB84"/>
<feature type="region of interest" description="Disordered" evidence="1">
    <location>
        <begin position="254"/>
        <end position="285"/>
    </location>
</feature>
<dbReference type="VEuPathDB" id="VectorBase:MDOA013454"/>
<accession>A0A9J7HYQ4</accession>
<accession>A0A1I8NB84</accession>
<dbReference type="Proteomes" id="UP001652621">
    <property type="component" value="Unplaced"/>
</dbReference>
<gene>
    <name evidence="4" type="primary">LOC101887832</name>
</gene>
<evidence type="ECO:0000313" key="4">
    <source>
        <dbReference type="RefSeq" id="XP_005176702.4"/>
    </source>
</evidence>
<dbReference type="VEuPathDB" id="VectorBase:MDOMA2_003500"/>
<dbReference type="KEGG" id="mde:101887832"/>
<evidence type="ECO:0000313" key="3">
    <source>
        <dbReference type="Proteomes" id="UP001652621"/>
    </source>
</evidence>
<name>A0A1I8NB84_MUSDO</name>
<reference evidence="4" key="2">
    <citation type="submission" date="2025-05" db="UniProtKB">
        <authorList>
            <consortium name="RefSeq"/>
        </authorList>
    </citation>
    <scope>IDENTIFICATION</scope>
    <source>
        <strain evidence="4">Aabys</strain>
        <tissue evidence="4">Whole body</tissue>
    </source>
</reference>
<feature type="region of interest" description="Disordered" evidence="1">
    <location>
        <begin position="165"/>
        <end position="207"/>
    </location>
</feature>
<keyword evidence="3" id="KW-1185">Reference proteome</keyword>
<dbReference type="GeneID" id="101887832"/>
<organism evidence="2">
    <name type="scientific">Musca domestica</name>
    <name type="common">House fly</name>
    <dbReference type="NCBI Taxonomy" id="7370"/>
    <lineage>
        <taxon>Eukaryota</taxon>
        <taxon>Metazoa</taxon>
        <taxon>Ecdysozoa</taxon>
        <taxon>Arthropoda</taxon>
        <taxon>Hexapoda</taxon>
        <taxon>Insecta</taxon>
        <taxon>Pterygota</taxon>
        <taxon>Neoptera</taxon>
        <taxon>Endopterygota</taxon>
        <taxon>Diptera</taxon>
        <taxon>Brachycera</taxon>
        <taxon>Muscomorpha</taxon>
        <taxon>Muscoidea</taxon>
        <taxon>Muscidae</taxon>
        <taxon>Musca</taxon>
    </lineage>
</organism>
<evidence type="ECO:0000313" key="2">
    <source>
        <dbReference type="EnsemblMetazoa" id="MDOA013454-PA"/>
    </source>
</evidence>
<dbReference type="EnsemblMetazoa" id="MDOA013454-RA">
    <property type="protein sequence ID" value="MDOA013454-PA"/>
    <property type="gene ID" value="MDOA013454"/>
</dbReference>